<feature type="domain" description="Sulfatase N-terminal" evidence="2">
    <location>
        <begin position="206"/>
        <end position="467"/>
    </location>
</feature>
<evidence type="ECO:0000256" key="1">
    <source>
        <dbReference type="SAM" id="Phobius"/>
    </source>
</evidence>
<evidence type="ECO:0000313" key="3">
    <source>
        <dbReference type="EMBL" id="TGL71601.1"/>
    </source>
</evidence>
<dbReference type="Proteomes" id="UP000297352">
    <property type="component" value="Unassembled WGS sequence"/>
</dbReference>
<dbReference type="Pfam" id="PF00884">
    <property type="entry name" value="Sulfatase"/>
    <property type="match status" value="1"/>
</dbReference>
<dbReference type="GO" id="GO:0016787">
    <property type="term" value="F:hydrolase activity"/>
    <property type="evidence" value="ECO:0007669"/>
    <property type="project" value="UniProtKB-KW"/>
</dbReference>
<feature type="transmembrane region" description="Helical" evidence="1">
    <location>
        <begin position="132"/>
        <end position="151"/>
    </location>
</feature>
<keyword evidence="1" id="KW-0812">Transmembrane</keyword>
<keyword evidence="3" id="KW-0436">Ligase</keyword>
<dbReference type="EMBL" id="RQGI01000027">
    <property type="protein sequence ID" value="TGL71601.1"/>
    <property type="molecule type" value="Genomic_DNA"/>
</dbReference>
<keyword evidence="1" id="KW-0472">Membrane</keyword>
<dbReference type="SUPFAM" id="SSF53649">
    <property type="entry name" value="Alkaline phosphatase-like"/>
    <property type="match status" value="1"/>
</dbReference>
<accession>A0ABY2MPC9</accession>
<gene>
    <name evidence="3" type="ORF">EHQ60_08340</name>
</gene>
<dbReference type="InterPro" id="IPR017850">
    <property type="entry name" value="Alkaline_phosphatase_core_sf"/>
</dbReference>
<feature type="transmembrane region" description="Helical" evidence="1">
    <location>
        <begin position="49"/>
        <end position="69"/>
    </location>
</feature>
<proteinExistence type="predicted"/>
<comment type="caution">
    <text evidence="3">The sequence shown here is derived from an EMBL/GenBank/DDBJ whole genome shotgun (WGS) entry which is preliminary data.</text>
</comment>
<evidence type="ECO:0000313" key="4">
    <source>
        <dbReference type="Proteomes" id="UP000297352"/>
    </source>
</evidence>
<keyword evidence="4" id="KW-1185">Reference proteome</keyword>
<feature type="transmembrane region" description="Helical" evidence="1">
    <location>
        <begin position="81"/>
        <end position="99"/>
    </location>
</feature>
<organism evidence="3 4">
    <name type="scientific">Leptospira levettii</name>
    <dbReference type="NCBI Taxonomy" id="2023178"/>
    <lineage>
        <taxon>Bacteria</taxon>
        <taxon>Pseudomonadati</taxon>
        <taxon>Spirochaetota</taxon>
        <taxon>Spirochaetia</taxon>
        <taxon>Leptospirales</taxon>
        <taxon>Leptospiraceae</taxon>
        <taxon>Leptospira</taxon>
    </lineage>
</organism>
<reference evidence="4" key="1">
    <citation type="journal article" date="2019" name="PLoS Negl. Trop. Dis.">
        <title>Revisiting the worldwide diversity of Leptospira species in the environment.</title>
        <authorList>
            <person name="Vincent A.T."/>
            <person name="Schiettekatte O."/>
            <person name="Bourhy P."/>
            <person name="Veyrier F.J."/>
            <person name="Picardeau M."/>
        </authorList>
    </citation>
    <scope>NUCLEOTIDE SEQUENCE [LARGE SCALE GENOMIC DNA]</scope>
    <source>
        <strain evidence="4">201702449</strain>
    </source>
</reference>
<name>A0ABY2MPC9_9LEPT</name>
<protein>
    <submittedName>
        <fullName evidence="3">Hydrolase</fullName>
    </submittedName>
</protein>
<dbReference type="Gene3D" id="3.40.720.10">
    <property type="entry name" value="Alkaline Phosphatase, subunit A"/>
    <property type="match status" value="1"/>
</dbReference>
<feature type="transmembrane region" description="Helical" evidence="1">
    <location>
        <begin position="25"/>
        <end position="43"/>
    </location>
</feature>
<evidence type="ECO:0000259" key="2">
    <source>
        <dbReference type="Pfam" id="PF00884"/>
    </source>
</evidence>
<dbReference type="InterPro" id="IPR000917">
    <property type="entry name" value="Sulfatase_N"/>
</dbReference>
<feature type="transmembrane region" description="Helical" evidence="1">
    <location>
        <begin position="158"/>
        <end position="175"/>
    </location>
</feature>
<keyword evidence="3" id="KW-0378">Hydrolase</keyword>
<sequence>MDQKKKQRFNLKLNNLKLILNSPKYQWILLYLILYSFHFPGEFTWSGWIYYHGVFQQILFIIGVLLIILNVLQLNSRINKFFLIIYMVSLLHALNYQWVYQTQLNFHLFEYAVQNFGILWKEFFPFLHEWSMVHYFPFLILVLFYDPFLVFTRYRVNPTFLLLIVYLLLLFQSKLNDQTLPSIHQKQNRNQNVNRFINHISNDSHIVMIVLEGVSRKHLIGVSSKYINFSNLENSHFYIPMPHTSKSLFTWMTGESQINSSRIQSTKQIEGESLPFLLKQKYFYETKMIYTQSIYFEGMNLFFPNVFQEVQDKTVLEKKIDTQKKYFSWGMDDRVVLSEFKHLDFDSQPLLIVVGLSQTHSPYFTHSHQDFALPKVLRHTKALEENIELIDELISYIKTNSKKETLLFITADHGESFGEGGAHAHNYSLYNQEIDVPFLMYKIQSNELLIPKLGSSIHFKQTLLDLLQKESHRKENSQNFFSSNYQLELVLKTWNSEIQRGLVLDQKKYIFHTDKDTLYEMDLEDKNRKIILDAKLKEQLLKKMYEHMQN</sequence>
<keyword evidence="1" id="KW-1133">Transmembrane helix</keyword>
<dbReference type="GO" id="GO:0016874">
    <property type="term" value="F:ligase activity"/>
    <property type="evidence" value="ECO:0007669"/>
    <property type="project" value="UniProtKB-KW"/>
</dbReference>